<feature type="non-terminal residue" evidence="2">
    <location>
        <position position="55"/>
    </location>
</feature>
<gene>
    <name evidence="2" type="ORF">GCK32_021118</name>
</gene>
<organism evidence="2 3">
    <name type="scientific">Trichostrongylus colubriformis</name>
    <name type="common">Black scour worm</name>
    <dbReference type="NCBI Taxonomy" id="6319"/>
    <lineage>
        <taxon>Eukaryota</taxon>
        <taxon>Metazoa</taxon>
        <taxon>Ecdysozoa</taxon>
        <taxon>Nematoda</taxon>
        <taxon>Chromadorea</taxon>
        <taxon>Rhabditida</taxon>
        <taxon>Rhabditina</taxon>
        <taxon>Rhabditomorpha</taxon>
        <taxon>Strongyloidea</taxon>
        <taxon>Trichostrongylidae</taxon>
        <taxon>Trichostrongylus</taxon>
    </lineage>
</organism>
<reference evidence="2 3" key="1">
    <citation type="submission" date="2019-10" db="EMBL/GenBank/DDBJ databases">
        <title>Assembly and Annotation for the nematode Trichostrongylus colubriformis.</title>
        <authorList>
            <person name="Martin J."/>
        </authorList>
    </citation>
    <scope>NUCLEOTIDE SEQUENCE [LARGE SCALE GENOMIC DNA]</scope>
    <source>
        <strain evidence="2">G859</strain>
        <tissue evidence="2">Whole worm</tissue>
    </source>
</reference>
<proteinExistence type="predicted"/>
<protein>
    <submittedName>
        <fullName evidence="2">Uncharacterized protein</fullName>
    </submittedName>
</protein>
<keyword evidence="3" id="KW-1185">Reference proteome</keyword>
<dbReference type="AlphaFoldDB" id="A0AAN8IJ00"/>
<sequence>MPFGDPPDYVHLRTNESQMQLISMGEQPETPSASPCFNSPSTRDEPPAVVFVPGK</sequence>
<feature type="compositionally biased region" description="Polar residues" evidence="1">
    <location>
        <begin position="29"/>
        <end position="41"/>
    </location>
</feature>
<evidence type="ECO:0000313" key="2">
    <source>
        <dbReference type="EMBL" id="KAK5971102.1"/>
    </source>
</evidence>
<accession>A0AAN8IJ00</accession>
<evidence type="ECO:0000313" key="3">
    <source>
        <dbReference type="Proteomes" id="UP001331761"/>
    </source>
</evidence>
<name>A0AAN8IJ00_TRICO</name>
<feature type="region of interest" description="Disordered" evidence="1">
    <location>
        <begin position="23"/>
        <end position="46"/>
    </location>
</feature>
<dbReference type="EMBL" id="WIXE01018236">
    <property type="protein sequence ID" value="KAK5971102.1"/>
    <property type="molecule type" value="Genomic_DNA"/>
</dbReference>
<dbReference type="Proteomes" id="UP001331761">
    <property type="component" value="Unassembled WGS sequence"/>
</dbReference>
<comment type="caution">
    <text evidence="2">The sequence shown here is derived from an EMBL/GenBank/DDBJ whole genome shotgun (WGS) entry which is preliminary data.</text>
</comment>
<evidence type="ECO:0000256" key="1">
    <source>
        <dbReference type="SAM" id="MobiDB-lite"/>
    </source>
</evidence>